<evidence type="ECO:0000259" key="1">
    <source>
        <dbReference type="Pfam" id="PF00487"/>
    </source>
</evidence>
<dbReference type="AlphaFoldDB" id="A0A7G3ZI94"/>
<organism evidence="2 3">
    <name type="scientific">Torulaspora globosa</name>
    <dbReference type="NCBI Taxonomy" id="48254"/>
    <lineage>
        <taxon>Eukaryota</taxon>
        <taxon>Fungi</taxon>
        <taxon>Dikarya</taxon>
        <taxon>Ascomycota</taxon>
        <taxon>Saccharomycotina</taxon>
        <taxon>Saccharomycetes</taxon>
        <taxon>Saccharomycetales</taxon>
        <taxon>Saccharomycetaceae</taxon>
        <taxon>Torulaspora</taxon>
    </lineage>
</organism>
<dbReference type="KEGG" id="tgb:HG536_0E01410"/>
<dbReference type="InterPro" id="IPR012171">
    <property type="entry name" value="Fatty_acid_desaturase"/>
</dbReference>
<dbReference type="Proteomes" id="UP000515788">
    <property type="component" value="Chromosome 5"/>
</dbReference>
<dbReference type="PANTHER" id="PTHR32100">
    <property type="entry name" value="OMEGA-6 FATTY ACID DESATURASE, CHLOROPLASTIC"/>
    <property type="match status" value="1"/>
</dbReference>
<gene>
    <name evidence="2" type="ORF">HG536_0E01410</name>
</gene>
<dbReference type="EMBL" id="CP059250">
    <property type="protein sequence ID" value="QLL33230.1"/>
    <property type="molecule type" value="Genomic_DNA"/>
</dbReference>
<dbReference type="OrthoDB" id="1461976at2759"/>
<dbReference type="GeneID" id="59326426"/>
<accession>A0A7G3ZI94</accession>
<feature type="domain" description="Fatty acid desaturase" evidence="1">
    <location>
        <begin position="98"/>
        <end position="371"/>
    </location>
</feature>
<dbReference type="InterPro" id="IPR005804">
    <property type="entry name" value="FA_desaturase_dom"/>
</dbReference>
<dbReference type="RefSeq" id="XP_037139904.1">
    <property type="nucleotide sequence ID" value="XM_037284008.1"/>
</dbReference>
<reference evidence="2 3" key="1">
    <citation type="submission" date="2020-06" db="EMBL/GenBank/DDBJ databases">
        <title>The yeast mating-type switching endonuclease HO is a domesticated member of an unorthodox homing genetic element family.</title>
        <authorList>
            <person name="Coughlan A.Y."/>
            <person name="Lombardi L."/>
            <person name="Braun-Galleani S."/>
            <person name="Martos A.R."/>
            <person name="Galeote V."/>
            <person name="Bigey F."/>
            <person name="Dequin S."/>
            <person name="Byrne K.P."/>
            <person name="Wolfe K.H."/>
        </authorList>
    </citation>
    <scope>NUCLEOTIDE SEQUENCE [LARGE SCALE GENOMIC DNA]</scope>
    <source>
        <strain evidence="2 3">CBS764</strain>
    </source>
</reference>
<dbReference type="GO" id="GO:0016491">
    <property type="term" value="F:oxidoreductase activity"/>
    <property type="evidence" value="ECO:0007669"/>
    <property type="project" value="InterPro"/>
</dbReference>
<proteinExistence type="predicted"/>
<dbReference type="CDD" id="cd03507">
    <property type="entry name" value="Delta12-FADS-like"/>
    <property type="match status" value="1"/>
</dbReference>
<evidence type="ECO:0000313" key="3">
    <source>
        <dbReference type="Proteomes" id="UP000515788"/>
    </source>
</evidence>
<keyword evidence="3" id="KW-1185">Reference proteome</keyword>
<sequence length="419" mass="47988">MSTIQSGGGSATATSSEKYAVDTNGNVFKVPDFTIKDILDVIPERCYERNLAKSLYYVVRDIVCMVSIGLFTHKLAYPWLFQESSSSASVQLAKFVFWLSYTYVQGLFSTGLWVLAHECGHQAFSDYGAVNDFVGWTIHSYLLVPYFSWKYSHSKHHKATNHMTRDMVFVPPTAEEFKERRGFVGDMLYNHTGDSPLRTLGELLLQQLGGWITYISTNVTGQKYEGVAAWKQNHFYPFSPLYEKKDSLYIFLSDVGIVTQLLVLKLWFDRFGGWSLFINWFVPYIWTNHWLVFITYLQHTDPTVAHYDADEWTFAKGAASTVDRQFGFVGPYIFHDIIETHVIHHFCSRIPFYNAREASDAIKKVMGEHYKSSDENMWKSLWKCAKGCQYVEGDSGVLMFRNVNKFGVGAAADGSKKHN</sequence>
<dbReference type="GO" id="GO:0006629">
    <property type="term" value="P:lipid metabolic process"/>
    <property type="evidence" value="ECO:0007669"/>
    <property type="project" value="InterPro"/>
</dbReference>
<protein>
    <recommendedName>
        <fullName evidence="1">Fatty acid desaturase domain-containing protein</fullName>
    </recommendedName>
</protein>
<name>A0A7G3ZI94_9SACH</name>
<dbReference type="Pfam" id="PF00487">
    <property type="entry name" value="FA_desaturase"/>
    <property type="match status" value="1"/>
</dbReference>
<evidence type="ECO:0000313" key="2">
    <source>
        <dbReference type="EMBL" id="QLL33230.1"/>
    </source>
</evidence>